<accession>A0A6A1VQU1</accession>
<name>A0A6A1VQU1_9ROSI</name>
<evidence type="ECO:0000256" key="2">
    <source>
        <dbReference type="ARBA" id="ARBA00022723"/>
    </source>
</evidence>
<evidence type="ECO:0000256" key="1">
    <source>
        <dbReference type="ARBA" id="ARBA00004123"/>
    </source>
</evidence>
<organism evidence="9 10">
    <name type="scientific">Morella rubra</name>
    <name type="common">Chinese bayberry</name>
    <dbReference type="NCBI Taxonomy" id="262757"/>
    <lineage>
        <taxon>Eukaryota</taxon>
        <taxon>Viridiplantae</taxon>
        <taxon>Streptophyta</taxon>
        <taxon>Embryophyta</taxon>
        <taxon>Tracheophyta</taxon>
        <taxon>Spermatophyta</taxon>
        <taxon>Magnoliopsida</taxon>
        <taxon>eudicotyledons</taxon>
        <taxon>Gunneridae</taxon>
        <taxon>Pentapetalae</taxon>
        <taxon>rosids</taxon>
        <taxon>fabids</taxon>
        <taxon>Fagales</taxon>
        <taxon>Myricaceae</taxon>
        <taxon>Morella</taxon>
    </lineage>
</organism>
<dbReference type="InterPro" id="IPR032881">
    <property type="entry name" value="Oberon-like_PHD"/>
</dbReference>
<evidence type="ECO:0000259" key="8">
    <source>
        <dbReference type="Pfam" id="PF24590"/>
    </source>
</evidence>
<evidence type="ECO:0000313" key="9">
    <source>
        <dbReference type="EMBL" id="KAB1214297.1"/>
    </source>
</evidence>
<evidence type="ECO:0000313" key="10">
    <source>
        <dbReference type="Proteomes" id="UP000516437"/>
    </source>
</evidence>
<protein>
    <submittedName>
        <fullName evidence="9">Protein OBERON 1</fullName>
    </submittedName>
</protein>
<feature type="domain" description="DUF7081" evidence="7">
    <location>
        <begin position="25"/>
        <end position="119"/>
    </location>
</feature>
<dbReference type="Pfam" id="PF23299">
    <property type="entry name" value="DUF7081"/>
    <property type="match status" value="1"/>
</dbReference>
<keyword evidence="10" id="KW-1185">Reference proteome</keyword>
<evidence type="ECO:0000256" key="5">
    <source>
        <dbReference type="ARBA" id="ARBA00023242"/>
    </source>
</evidence>
<feature type="domain" description="Oberon-like PHD finger" evidence="6">
    <location>
        <begin position="160"/>
        <end position="293"/>
    </location>
</feature>
<dbReference type="Pfam" id="PF07227">
    <property type="entry name" value="PHD_Oberon"/>
    <property type="match status" value="1"/>
</dbReference>
<dbReference type="GO" id="GO:0005634">
    <property type="term" value="C:nucleus"/>
    <property type="evidence" value="ECO:0007669"/>
    <property type="project" value="UniProtKB-SubCell"/>
</dbReference>
<dbReference type="Pfam" id="PF24590">
    <property type="entry name" value="DUF7615"/>
    <property type="match status" value="1"/>
</dbReference>
<keyword evidence="4" id="KW-0862">Zinc</keyword>
<dbReference type="PANTHER" id="PTHR33345:SF6">
    <property type="entry name" value="OS03G0747200 PROTEIN"/>
    <property type="match status" value="1"/>
</dbReference>
<dbReference type="InterPro" id="IPR055508">
    <property type="entry name" value="DUF7081"/>
</dbReference>
<dbReference type="OrthoDB" id="1852608at2759"/>
<evidence type="ECO:0000259" key="7">
    <source>
        <dbReference type="Pfam" id="PF23299"/>
    </source>
</evidence>
<dbReference type="Proteomes" id="UP000516437">
    <property type="component" value="Chromosome 5"/>
</dbReference>
<keyword evidence="2" id="KW-0479">Metal-binding</keyword>
<comment type="subcellular location">
    <subcellularLocation>
        <location evidence="1">Nucleus</location>
    </subcellularLocation>
</comment>
<evidence type="ECO:0000259" key="6">
    <source>
        <dbReference type="Pfam" id="PF07227"/>
    </source>
</evidence>
<dbReference type="InterPro" id="IPR056034">
    <property type="entry name" value="DUF7615"/>
</dbReference>
<dbReference type="AlphaFoldDB" id="A0A6A1VQU1"/>
<keyword evidence="3" id="KW-0863">Zinc-finger</keyword>
<dbReference type="EMBL" id="RXIC02000023">
    <property type="protein sequence ID" value="KAB1214297.1"/>
    <property type="molecule type" value="Genomic_DNA"/>
</dbReference>
<evidence type="ECO:0000256" key="4">
    <source>
        <dbReference type="ARBA" id="ARBA00022833"/>
    </source>
</evidence>
<sequence>MEIDSPDEGNESMPRTEENGYLLRPVLSEESGEGLPYAPVNWPNPGDIWGWRVGRRVASTGHHLDRYLYLPRRLRQSENPMRKKHAFASKLSVERYIRTAFPGADINAFFASFSWKIPATKSALTNGHVEWNSLAIVHSDGVAEHDVSDPQADIVGCKAGNKMCTSILEQIDNPHLAAMPCDLCCSEPRFCLDCCCILCSKTINLDYGGYSYIKCEAAVDEDYICGHIAHVDCALRCYMAGTVGGSIGLDAEYYCRRCDARTDLVPHATKLLQACESIDSRDDIDKILSVGVCILRDSKKTSAKRMLHLFELAMAKLKLGTALEDIWKLGDNFLPISEGFLDHGNAALEIIKDEEPLDVGASSEQTMSIAFDPWMLIKKKAFDPWTESLKLEDEVDHVLLALRKSQESEYKIAEERLYAQKNYILNLYQQLHKERSELARRTSSADPDSFLDCVLNRVEQIKRELKKLSDMEKVATGFGKTSKGILKEHFGLETDD</sequence>
<dbReference type="GO" id="GO:0008270">
    <property type="term" value="F:zinc ion binding"/>
    <property type="evidence" value="ECO:0007669"/>
    <property type="project" value="UniProtKB-KW"/>
</dbReference>
<reference evidence="9 10" key="1">
    <citation type="journal article" date="2019" name="Plant Biotechnol. J.">
        <title>The red bayberry genome and genetic basis of sex determination.</title>
        <authorList>
            <person name="Jia H.M."/>
            <person name="Jia H.J."/>
            <person name="Cai Q.L."/>
            <person name="Wang Y."/>
            <person name="Zhao H.B."/>
            <person name="Yang W.F."/>
            <person name="Wang G.Y."/>
            <person name="Li Y.H."/>
            <person name="Zhan D.L."/>
            <person name="Shen Y.T."/>
            <person name="Niu Q.F."/>
            <person name="Chang L."/>
            <person name="Qiu J."/>
            <person name="Zhao L."/>
            <person name="Xie H.B."/>
            <person name="Fu W.Y."/>
            <person name="Jin J."/>
            <person name="Li X.W."/>
            <person name="Jiao Y."/>
            <person name="Zhou C.C."/>
            <person name="Tu T."/>
            <person name="Chai C.Y."/>
            <person name="Gao J.L."/>
            <person name="Fan L.J."/>
            <person name="van de Weg E."/>
            <person name="Wang J.Y."/>
            <person name="Gao Z.S."/>
        </authorList>
    </citation>
    <scope>NUCLEOTIDE SEQUENCE [LARGE SCALE GENOMIC DNA]</scope>
    <source>
        <tissue evidence="9">Leaves</tissue>
    </source>
</reference>
<feature type="domain" description="DUF7615" evidence="8">
    <location>
        <begin position="386"/>
        <end position="489"/>
    </location>
</feature>
<evidence type="ECO:0000256" key="3">
    <source>
        <dbReference type="ARBA" id="ARBA00022771"/>
    </source>
</evidence>
<gene>
    <name evidence="9" type="ORF">CJ030_MR5G000440</name>
</gene>
<dbReference type="PANTHER" id="PTHR33345">
    <property type="entry name" value="ADAPTER PROTEIN, PUTATIVE-RELATED"/>
    <property type="match status" value="1"/>
</dbReference>
<keyword evidence="5" id="KW-0539">Nucleus</keyword>
<comment type="caution">
    <text evidence="9">The sequence shown here is derived from an EMBL/GenBank/DDBJ whole genome shotgun (WGS) entry which is preliminary data.</text>
</comment>
<proteinExistence type="predicted"/>